<organism evidence="1 2">
    <name type="scientific">Hypoxylon rubiginosum</name>
    <dbReference type="NCBI Taxonomy" id="110542"/>
    <lineage>
        <taxon>Eukaryota</taxon>
        <taxon>Fungi</taxon>
        <taxon>Dikarya</taxon>
        <taxon>Ascomycota</taxon>
        <taxon>Pezizomycotina</taxon>
        <taxon>Sordariomycetes</taxon>
        <taxon>Xylariomycetidae</taxon>
        <taxon>Xylariales</taxon>
        <taxon>Hypoxylaceae</taxon>
        <taxon>Hypoxylon</taxon>
    </lineage>
</organism>
<evidence type="ECO:0000313" key="2">
    <source>
        <dbReference type="Proteomes" id="UP001497680"/>
    </source>
</evidence>
<evidence type="ECO:0000313" key="1">
    <source>
        <dbReference type="EMBL" id="KAI6088702.1"/>
    </source>
</evidence>
<reference evidence="1 2" key="1">
    <citation type="journal article" date="2022" name="New Phytol.">
        <title>Ecological generalism drives hyperdiversity of secondary metabolite gene clusters in xylarialean endophytes.</title>
        <authorList>
            <person name="Franco M.E.E."/>
            <person name="Wisecaver J.H."/>
            <person name="Arnold A.E."/>
            <person name="Ju Y.M."/>
            <person name="Slot J.C."/>
            <person name="Ahrendt S."/>
            <person name="Moore L.P."/>
            <person name="Eastman K.E."/>
            <person name="Scott K."/>
            <person name="Konkel Z."/>
            <person name="Mondo S.J."/>
            <person name="Kuo A."/>
            <person name="Hayes R.D."/>
            <person name="Haridas S."/>
            <person name="Andreopoulos B."/>
            <person name="Riley R."/>
            <person name="LaButti K."/>
            <person name="Pangilinan J."/>
            <person name="Lipzen A."/>
            <person name="Amirebrahimi M."/>
            <person name="Yan J."/>
            <person name="Adam C."/>
            <person name="Keymanesh K."/>
            <person name="Ng V."/>
            <person name="Louie K."/>
            <person name="Northen T."/>
            <person name="Drula E."/>
            <person name="Henrissat B."/>
            <person name="Hsieh H.M."/>
            <person name="Youens-Clark K."/>
            <person name="Lutzoni F."/>
            <person name="Miadlikowska J."/>
            <person name="Eastwood D.C."/>
            <person name="Hamelin R.C."/>
            <person name="Grigoriev I.V."/>
            <person name="U'Ren J.M."/>
        </authorList>
    </citation>
    <scope>NUCLEOTIDE SEQUENCE [LARGE SCALE GENOMIC DNA]</scope>
    <source>
        <strain evidence="1 2">ER1909</strain>
    </source>
</reference>
<name>A0ACC0D7N0_9PEZI</name>
<sequence length="287" mass="31701">LLDLGLSRLILAVRSEPKGQDAKKELLVGKSSDKQAVEVWPLDLDSYESITSFAERAKGLNRLDIFINNAALDKLAFEVNKSTGHEESIQVNYLSLVLLTILIVPILKEKNLPEQPGRLVIVNSDVASWARFKERNSVPLLPAFDDQSNFDTRDRYDTSKLLGQFFIWELAKRVPASVAVVNAPNPGLCKSALFREIRGSIGTFIFAIFKAILGRTVAVGARSLTDAAVKHAQECHGQYLEDGKIQPLAPIVYTPEGQRIARQLWDETMEELAFVGAADIIDGLSAK</sequence>
<comment type="caution">
    <text evidence="1">The sequence shown here is derived from an EMBL/GenBank/DDBJ whole genome shotgun (WGS) entry which is preliminary data.</text>
</comment>
<protein>
    <submittedName>
        <fullName evidence="1">Retinol dehydrogenase 12</fullName>
    </submittedName>
</protein>
<proteinExistence type="predicted"/>
<keyword evidence="2" id="KW-1185">Reference proteome</keyword>
<dbReference type="Proteomes" id="UP001497680">
    <property type="component" value="Unassembled WGS sequence"/>
</dbReference>
<accession>A0ACC0D7N0</accession>
<feature type="non-terminal residue" evidence="1">
    <location>
        <position position="1"/>
    </location>
</feature>
<dbReference type="EMBL" id="MU394300">
    <property type="protein sequence ID" value="KAI6088702.1"/>
    <property type="molecule type" value="Genomic_DNA"/>
</dbReference>
<gene>
    <name evidence="1" type="ORF">F4821DRAFT_257881</name>
</gene>